<dbReference type="OrthoDB" id="6021263at2759"/>
<reference evidence="1 2" key="1">
    <citation type="journal article" date="2018" name="Nat. Ecol. Evol.">
        <title>Pezizomycetes genomes reveal the molecular basis of ectomycorrhizal truffle lifestyle.</title>
        <authorList>
            <person name="Murat C."/>
            <person name="Payen T."/>
            <person name="Noel B."/>
            <person name="Kuo A."/>
            <person name="Morin E."/>
            <person name="Chen J."/>
            <person name="Kohler A."/>
            <person name="Krizsan K."/>
            <person name="Balestrini R."/>
            <person name="Da Silva C."/>
            <person name="Montanini B."/>
            <person name="Hainaut M."/>
            <person name="Levati E."/>
            <person name="Barry K.W."/>
            <person name="Belfiori B."/>
            <person name="Cichocki N."/>
            <person name="Clum A."/>
            <person name="Dockter R.B."/>
            <person name="Fauchery L."/>
            <person name="Guy J."/>
            <person name="Iotti M."/>
            <person name="Le Tacon F."/>
            <person name="Lindquist E.A."/>
            <person name="Lipzen A."/>
            <person name="Malagnac F."/>
            <person name="Mello A."/>
            <person name="Molinier V."/>
            <person name="Miyauchi S."/>
            <person name="Poulain J."/>
            <person name="Riccioni C."/>
            <person name="Rubini A."/>
            <person name="Sitrit Y."/>
            <person name="Splivallo R."/>
            <person name="Traeger S."/>
            <person name="Wang M."/>
            <person name="Zifcakova L."/>
            <person name="Wipf D."/>
            <person name="Zambonelli A."/>
            <person name="Paolocci F."/>
            <person name="Nowrousian M."/>
            <person name="Ottonello S."/>
            <person name="Baldrian P."/>
            <person name="Spatafora J.W."/>
            <person name="Henrissat B."/>
            <person name="Nagy L.G."/>
            <person name="Aury J.M."/>
            <person name="Wincker P."/>
            <person name="Grigoriev I.V."/>
            <person name="Bonfante P."/>
            <person name="Martin F.M."/>
        </authorList>
    </citation>
    <scope>NUCLEOTIDE SEQUENCE [LARGE SCALE GENOMIC DNA]</scope>
    <source>
        <strain evidence="1 2">RN42</strain>
    </source>
</reference>
<evidence type="ECO:0000313" key="1">
    <source>
        <dbReference type="EMBL" id="RPA75370.1"/>
    </source>
</evidence>
<dbReference type="Pfam" id="PF12824">
    <property type="entry name" value="MRP-L20"/>
    <property type="match status" value="1"/>
</dbReference>
<dbReference type="PANTHER" id="PTHR28266">
    <property type="entry name" value="54S RIBOSOMAL PROTEIN L20, MITOCHONDRIAL"/>
    <property type="match status" value="1"/>
</dbReference>
<gene>
    <name evidence="1" type="ORF">BJ508DRAFT_418166</name>
</gene>
<proteinExistence type="predicted"/>
<dbReference type="PANTHER" id="PTHR28266:SF1">
    <property type="entry name" value="LARGE RIBOSOMAL SUBUNIT PROTEIN ML58"/>
    <property type="match status" value="1"/>
</dbReference>
<dbReference type="GO" id="GO:0005762">
    <property type="term" value="C:mitochondrial large ribosomal subunit"/>
    <property type="evidence" value="ECO:0007669"/>
    <property type="project" value="TreeGrafter"/>
</dbReference>
<sequence>MSLLTPHLRPALRQALAPFTPARYESTTRRMTKKLRLPPAASFRLDASSPAGTHIIYNPPPTAASVKQTPALFMAANDPRRALSLNTPSLPLAEGQELPPPVRKPYEKKYHLKPEDFAKIRELRKADPVTNTRKALAEQFGCSPFFIGMVAEATKEHKIEMHFKQKKMMKRWGRIRTKARAEKAKRKAGWGGADGL</sequence>
<keyword evidence="2" id="KW-1185">Reference proteome</keyword>
<organism evidence="1 2">
    <name type="scientific">Ascobolus immersus RN42</name>
    <dbReference type="NCBI Taxonomy" id="1160509"/>
    <lineage>
        <taxon>Eukaryota</taxon>
        <taxon>Fungi</taxon>
        <taxon>Dikarya</taxon>
        <taxon>Ascomycota</taxon>
        <taxon>Pezizomycotina</taxon>
        <taxon>Pezizomycetes</taxon>
        <taxon>Pezizales</taxon>
        <taxon>Ascobolaceae</taxon>
        <taxon>Ascobolus</taxon>
    </lineage>
</organism>
<evidence type="ECO:0008006" key="3">
    <source>
        <dbReference type="Google" id="ProtNLM"/>
    </source>
</evidence>
<dbReference type="InterPro" id="IPR024388">
    <property type="entry name" value="Ribosomal_mL58"/>
</dbReference>
<protein>
    <recommendedName>
        <fullName evidence="3">Mitochondrial ribosomal protein subunit L20</fullName>
    </recommendedName>
</protein>
<name>A0A3N4HU84_ASCIM</name>
<evidence type="ECO:0000313" key="2">
    <source>
        <dbReference type="Proteomes" id="UP000275078"/>
    </source>
</evidence>
<accession>A0A3N4HU84</accession>
<dbReference type="AlphaFoldDB" id="A0A3N4HU84"/>
<dbReference type="GO" id="GO:0003735">
    <property type="term" value="F:structural constituent of ribosome"/>
    <property type="evidence" value="ECO:0007669"/>
    <property type="project" value="TreeGrafter"/>
</dbReference>
<dbReference type="Proteomes" id="UP000275078">
    <property type="component" value="Unassembled WGS sequence"/>
</dbReference>
<dbReference type="STRING" id="1160509.A0A3N4HU84"/>
<dbReference type="EMBL" id="ML119765">
    <property type="protein sequence ID" value="RPA75370.1"/>
    <property type="molecule type" value="Genomic_DNA"/>
</dbReference>